<gene>
    <name evidence="1" type="ORF">JCM6294_479</name>
</gene>
<organism evidence="1 2">
    <name type="scientific">Bacteroides pyogenes DSM 20611 = JCM 6294</name>
    <dbReference type="NCBI Taxonomy" id="1121100"/>
    <lineage>
        <taxon>Bacteria</taxon>
        <taxon>Pseudomonadati</taxon>
        <taxon>Bacteroidota</taxon>
        <taxon>Bacteroidia</taxon>
        <taxon>Bacteroidales</taxon>
        <taxon>Bacteroidaceae</taxon>
        <taxon>Bacteroides</taxon>
    </lineage>
</organism>
<dbReference type="Proteomes" id="UP000018842">
    <property type="component" value="Unassembled WGS sequence"/>
</dbReference>
<dbReference type="EMBL" id="BAIR01000003">
    <property type="protein sequence ID" value="GAE17696.1"/>
    <property type="molecule type" value="Genomic_DNA"/>
</dbReference>
<protein>
    <recommendedName>
        <fullName evidence="3">LPS export ABC transporter periplasmic protein LptC</fullName>
    </recommendedName>
</protein>
<evidence type="ECO:0000313" key="2">
    <source>
        <dbReference type="Proteomes" id="UP000018842"/>
    </source>
</evidence>
<dbReference type="AlphaFoldDB" id="W4PD29"/>
<sequence>MSRKRSIRLLHKSMSITIAFGAIVMLLLFSSCNDKKKALGVAITERDSLPVLNTLGVTSLISDSGVTRYRIKTEEWLVYDRKRPSYWAFEKGVYLEQFDSLLHVEASIKADTAYYYDREKLWKLMGHVDIRNRKGERFNTELLYWNQNDRKVYSDKFIRIQQPDRIITGYGFDSNEQMTVYVIHNIGAVIDVDDSAPVAPPDSLKKDSAK</sequence>
<evidence type="ECO:0000313" key="1">
    <source>
        <dbReference type="EMBL" id="GAE17696.1"/>
    </source>
</evidence>
<dbReference type="PROSITE" id="PS51257">
    <property type="entry name" value="PROKAR_LIPOPROTEIN"/>
    <property type="match status" value="1"/>
</dbReference>
<comment type="caution">
    <text evidence="1">The sequence shown here is derived from an EMBL/GenBank/DDBJ whole genome shotgun (WGS) entry which is preliminary data.</text>
</comment>
<dbReference type="InterPro" id="IPR026265">
    <property type="entry name" value="LptC"/>
</dbReference>
<dbReference type="NCBIfam" id="TIGR04409">
    <property type="entry name" value="LptC_YrbK"/>
    <property type="match status" value="1"/>
</dbReference>
<reference evidence="2" key="1">
    <citation type="journal article" date="2014" name="Genome">
        <title>Draft Genome Sequences of Three Strains of Bacteroides pyogenes Isolated from a Cat and Swine.</title>
        <authorList>
            <person name="Sakamoto M."/>
            <person name="Oshima K."/>
            <person name="Suda W."/>
            <person name="Kitamura K."/>
            <person name="Iida T."/>
            <person name="Hattori M."/>
            <person name="Ohkuma M."/>
        </authorList>
    </citation>
    <scope>NUCLEOTIDE SEQUENCE [LARGE SCALE GENOMIC DNA]</scope>
    <source>
        <strain evidence="2">JCM 6294</strain>
    </source>
</reference>
<dbReference type="eggNOG" id="COG3117">
    <property type="taxonomic scope" value="Bacteria"/>
</dbReference>
<dbReference type="Gene3D" id="2.60.450.10">
    <property type="entry name" value="Lipopolysaccharide (LPS) transport protein A like domain"/>
    <property type="match status" value="1"/>
</dbReference>
<name>W4PD29_9BACE</name>
<accession>W4PD29</accession>
<dbReference type="GO" id="GO:0005886">
    <property type="term" value="C:plasma membrane"/>
    <property type="evidence" value="ECO:0007669"/>
    <property type="project" value="InterPro"/>
</dbReference>
<dbReference type="STRING" id="1121100.GCA_000428105_02659"/>
<proteinExistence type="predicted"/>
<dbReference type="Pfam" id="PF06835">
    <property type="entry name" value="LptC"/>
    <property type="match status" value="1"/>
</dbReference>
<evidence type="ECO:0008006" key="3">
    <source>
        <dbReference type="Google" id="ProtNLM"/>
    </source>
</evidence>
<dbReference type="InterPro" id="IPR010664">
    <property type="entry name" value="LipoPS_assembly_LptC-rel"/>
</dbReference>
<dbReference type="GO" id="GO:0015221">
    <property type="term" value="F:lipopolysaccharide transmembrane transporter activity"/>
    <property type="evidence" value="ECO:0007669"/>
    <property type="project" value="InterPro"/>
</dbReference>